<dbReference type="GO" id="GO:0005096">
    <property type="term" value="F:GTPase activator activity"/>
    <property type="evidence" value="ECO:0007669"/>
    <property type="project" value="UniProtKB-KW"/>
</dbReference>
<keyword evidence="5" id="KW-1185">Reference proteome</keyword>
<reference evidence="4 5" key="1">
    <citation type="submission" date="2016-03" db="EMBL/GenBank/DDBJ databases">
        <title>Choanephora cucurbitarum.</title>
        <authorList>
            <person name="Min B."/>
            <person name="Park H."/>
            <person name="Park J.-H."/>
            <person name="Shin H.-D."/>
            <person name="Choi I.-G."/>
        </authorList>
    </citation>
    <scope>NUCLEOTIDE SEQUENCE [LARGE SCALE GENOMIC DNA]</scope>
    <source>
        <strain evidence="4 5">KUS-F28377</strain>
    </source>
</reference>
<dbReference type="Proteomes" id="UP000093000">
    <property type="component" value="Unassembled WGS sequence"/>
</dbReference>
<dbReference type="PANTHER" id="PTHR15711">
    <property type="entry name" value="RAP GTPASE-ACTIVATING PROTEIN"/>
    <property type="match status" value="1"/>
</dbReference>
<dbReference type="GO" id="GO:0051056">
    <property type="term" value="P:regulation of small GTPase mediated signal transduction"/>
    <property type="evidence" value="ECO:0007669"/>
    <property type="project" value="InterPro"/>
</dbReference>
<gene>
    <name evidence="4" type="ORF">A0J61_11637</name>
</gene>
<organism evidence="4 5">
    <name type="scientific">Choanephora cucurbitarum</name>
    <dbReference type="NCBI Taxonomy" id="101091"/>
    <lineage>
        <taxon>Eukaryota</taxon>
        <taxon>Fungi</taxon>
        <taxon>Fungi incertae sedis</taxon>
        <taxon>Mucoromycota</taxon>
        <taxon>Mucoromycotina</taxon>
        <taxon>Mucoromycetes</taxon>
        <taxon>Mucorales</taxon>
        <taxon>Mucorineae</taxon>
        <taxon>Choanephoraceae</taxon>
        <taxon>Choanephoroideae</taxon>
        <taxon>Choanephora</taxon>
    </lineage>
</organism>
<name>A0A1C7MYW5_9FUNG</name>
<feature type="non-terminal residue" evidence="4">
    <location>
        <position position="257"/>
    </location>
</feature>
<dbReference type="AlphaFoldDB" id="A0A1C7MYW5"/>
<dbReference type="STRING" id="101091.A0A1C7MYW5"/>
<evidence type="ECO:0000313" key="5">
    <source>
        <dbReference type="Proteomes" id="UP000093000"/>
    </source>
</evidence>
<dbReference type="EMBL" id="LUGH01002283">
    <property type="protein sequence ID" value="OBZ80314.1"/>
    <property type="molecule type" value="Genomic_DNA"/>
</dbReference>
<proteinExistence type="predicted"/>
<dbReference type="InParanoid" id="A0A1C7MYW5"/>
<comment type="caution">
    <text evidence="4">The sequence shown here is derived from an EMBL/GenBank/DDBJ whole genome shotgun (WGS) entry which is preliminary data.</text>
</comment>
<evidence type="ECO:0000256" key="2">
    <source>
        <dbReference type="SAM" id="MobiDB-lite"/>
    </source>
</evidence>
<evidence type="ECO:0000259" key="3">
    <source>
        <dbReference type="PROSITE" id="PS50085"/>
    </source>
</evidence>
<dbReference type="InterPro" id="IPR000331">
    <property type="entry name" value="Rap/Ran_GAP_dom"/>
</dbReference>
<dbReference type="SUPFAM" id="SSF111347">
    <property type="entry name" value="Rap/Ran-GAP"/>
    <property type="match status" value="1"/>
</dbReference>
<sequence length="257" mass="29082">MWFRHHFVGKPYLTLIGSFDQERSTSTEHIEGGLTKKKRQSLTRSRNSKTLMSAFLNSSHDLSSLSTSNQTAEQSVGIISIIHERTKVVRNSVPISPQSGSQYRIIVRSNKPDQKRFLIHEAKVKETLAQLEARGEGNKTDKTSSYNDSRLRALINRNSNSHTENNSSSRMIRAAILSVCPNLNLQSFKELTAETTILAGLEKDLLKYDEIQIPKRYKFGVITTQKGQTKEEAWFSNTGLSSEFKDFMNILGTKIEL</sequence>
<evidence type="ECO:0000256" key="1">
    <source>
        <dbReference type="ARBA" id="ARBA00022468"/>
    </source>
</evidence>
<feature type="region of interest" description="Disordered" evidence="2">
    <location>
        <begin position="27"/>
        <end position="46"/>
    </location>
</feature>
<keyword evidence="1" id="KW-0343">GTPase activation</keyword>
<dbReference type="InterPro" id="IPR035974">
    <property type="entry name" value="Rap/Ran-GAP_sf"/>
</dbReference>
<evidence type="ECO:0000313" key="4">
    <source>
        <dbReference type="EMBL" id="OBZ80314.1"/>
    </source>
</evidence>
<dbReference type="PROSITE" id="PS50085">
    <property type="entry name" value="RAPGAP"/>
    <property type="match status" value="1"/>
</dbReference>
<protein>
    <recommendedName>
        <fullName evidence="3">Rap-GAP domain-containing protein</fullName>
    </recommendedName>
</protein>
<feature type="domain" description="Rap-GAP" evidence="3">
    <location>
        <begin position="205"/>
        <end position="257"/>
    </location>
</feature>
<accession>A0A1C7MYW5</accession>
<dbReference type="OrthoDB" id="2499658at2759"/>
<dbReference type="InterPro" id="IPR050989">
    <property type="entry name" value="Rap1_Ran_GAP"/>
</dbReference>
<dbReference type="Gene3D" id="3.30.1120.160">
    <property type="match status" value="1"/>
</dbReference>